<dbReference type="EMBL" id="UINC01018591">
    <property type="protein sequence ID" value="SVA78228.1"/>
    <property type="molecule type" value="Genomic_DNA"/>
</dbReference>
<dbReference type="GO" id="GO:0015658">
    <property type="term" value="F:branched-chain amino acid transmembrane transporter activity"/>
    <property type="evidence" value="ECO:0007669"/>
    <property type="project" value="InterPro"/>
</dbReference>
<feature type="transmembrane region" description="Helical" evidence="6">
    <location>
        <begin position="44"/>
        <end position="63"/>
    </location>
</feature>
<feature type="transmembrane region" description="Helical" evidence="6">
    <location>
        <begin position="256"/>
        <end position="281"/>
    </location>
</feature>
<feature type="transmembrane region" description="Helical" evidence="6">
    <location>
        <begin position="70"/>
        <end position="88"/>
    </location>
</feature>
<feature type="transmembrane region" description="Helical" evidence="6">
    <location>
        <begin position="214"/>
        <end position="236"/>
    </location>
</feature>
<comment type="subcellular location">
    <subcellularLocation>
        <location evidence="1">Cell membrane</location>
        <topology evidence="1">Multi-pass membrane protein</topology>
    </subcellularLocation>
</comment>
<evidence type="ECO:0000256" key="5">
    <source>
        <dbReference type="ARBA" id="ARBA00023136"/>
    </source>
</evidence>
<evidence type="ECO:0000256" key="2">
    <source>
        <dbReference type="ARBA" id="ARBA00022475"/>
    </source>
</evidence>
<dbReference type="Pfam" id="PF02653">
    <property type="entry name" value="BPD_transp_2"/>
    <property type="match status" value="1"/>
</dbReference>
<proteinExistence type="predicted"/>
<feature type="transmembrane region" description="Helical" evidence="6">
    <location>
        <begin position="21"/>
        <end position="38"/>
    </location>
</feature>
<evidence type="ECO:0000313" key="7">
    <source>
        <dbReference type="EMBL" id="SVA78228.1"/>
    </source>
</evidence>
<feature type="transmembrane region" description="Helical" evidence="6">
    <location>
        <begin position="94"/>
        <end position="114"/>
    </location>
</feature>
<evidence type="ECO:0008006" key="8">
    <source>
        <dbReference type="Google" id="ProtNLM"/>
    </source>
</evidence>
<keyword evidence="5 6" id="KW-0472">Membrane</keyword>
<keyword evidence="4 6" id="KW-1133">Transmembrane helix</keyword>
<dbReference type="InterPro" id="IPR043428">
    <property type="entry name" value="LivM-like"/>
</dbReference>
<feature type="transmembrane region" description="Helical" evidence="6">
    <location>
        <begin position="170"/>
        <end position="193"/>
    </location>
</feature>
<dbReference type="PANTHER" id="PTHR30482">
    <property type="entry name" value="HIGH-AFFINITY BRANCHED-CHAIN AMINO ACID TRANSPORT SYSTEM PERMEASE"/>
    <property type="match status" value="1"/>
</dbReference>
<name>A0A381YME0_9ZZZZ</name>
<sequence>VTPNSTRGFFRSRQRLKWWEGLPWVLAVSAFFVLPDYMAFGTQVLITIIFALSLDLIVGFAGVVTLGHAAYFGVGAYAAGMVSAHLGWTEPISALLLAGVIAALVGLVSGAVLLRYHGLTLLMLTLATAICLQEFANVNEDVTGGFDGLIGISFKPLLGMFEYDLWGHTYYWYSLVVLLLVFVVVRIVMNSPFGMSLIGIRENTDRMHAIGTPVYKRLVTVYTLSAGLAGVAGALFAESNAYVTLDVLSFARSGTILIILILGGVGRLYGAFVGAVVYMVLEDELAKMSPEFWEFGVGLVLVLTVMFAQGGLIGLFDRLRKYIGGAST</sequence>
<dbReference type="InterPro" id="IPR001851">
    <property type="entry name" value="ABC_transp_permease"/>
</dbReference>
<evidence type="ECO:0000256" key="1">
    <source>
        <dbReference type="ARBA" id="ARBA00004651"/>
    </source>
</evidence>
<feature type="transmembrane region" description="Helical" evidence="6">
    <location>
        <begin position="293"/>
        <end position="316"/>
    </location>
</feature>
<dbReference type="PANTHER" id="PTHR30482:SF17">
    <property type="entry name" value="ABC TRANSPORTER ATP-BINDING PROTEIN"/>
    <property type="match status" value="1"/>
</dbReference>
<evidence type="ECO:0000256" key="6">
    <source>
        <dbReference type="SAM" id="Phobius"/>
    </source>
</evidence>
<accession>A0A381YME0</accession>
<reference evidence="7" key="1">
    <citation type="submission" date="2018-05" db="EMBL/GenBank/DDBJ databases">
        <authorList>
            <person name="Lanie J.A."/>
            <person name="Ng W.-L."/>
            <person name="Kazmierczak K.M."/>
            <person name="Andrzejewski T.M."/>
            <person name="Davidsen T.M."/>
            <person name="Wayne K.J."/>
            <person name="Tettelin H."/>
            <person name="Glass J.I."/>
            <person name="Rusch D."/>
            <person name="Podicherti R."/>
            <person name="Tsui H.-C.T."/>
            <person name="Winkler M.E."/>
        </authorList>
    </citation>
    <scope>NUCLEOTIDE SEQUENCE</scope>
</reference>
<keyword evidence="3 6" id="KW-0812">Transmembrane</keyword>
<dbReference type="AlphaFoldDB" id="A0A381YME0"/>
<evidence type="ECO:0000256" key="3">
    <source>
        <dbReference type="ARBA" id="ARBA00022692"/>
    </source>
</evidence>
<feature type="non-terminal residue" evidence="7">
    <location>
        <position position="1"/>
    </location>
</feature>
<gene>
    <name evidence="7" type="ORF">METZ01_LOCUS131082</name>
</gene>
<dbReference type="CDD" id="cd06581">
    <property type="entry name" value="TM_PBP1_LivM_like"/>
    <property type="match status" value="1"/>
</dbReference>
<keyword evidence="2" id="KW-1003">Cell membrane</keyword>
<evidence type="ECO:0000256" key="4">
    <source>
        <dbReference type="ARBA" id="ARBA00022989"/>
    </source>
</evidence>
<organism evidence="7">
    <name type="scientific">marine metagenome</name>
    <dbReference type="NCBI Taxonomy" id="408172"/>
    <lineage>
        <taxon>unclassified sequences</taxon>
        <taxon>metagenomes</taxon>
        <taxon>ecological metagenomes</taxon>
    </lineage>
</organism>
<dbReference type="GO" id="GO:0005886">
    <property type="term" value="C:plasma membrane"/>
    <property type="evidence" value="ECO:0007669"/>
    <property type="project" value="UniProtKB-SubCell"/>
</dbReference>
<protein>
    <recommendedName>
        <fullName evidence="8">Branched-chain amino acid ABC transporter permease</fullName>
    </recommendedName>
</protein>